<accession>A0A418B5L5</accession>
<feature type="compositionally biased region" description="Low complexity" evidence="5">
    <location>
        <begin position="554"/>
        <end position="572"/>
    </location>
</feature>
<dbReference type="Pfam" id="PF12325">
    <property type="entry name" value="TMF_TATA_bd"/>
    <property type="match status" value="1"/>
</dbReference>
<dbReference type="InterPro" id="IPR052602">
    <property type="entry name" value="Growth_transcription_reg"/>
</dbReference>
<dbReference type="SUPFAM" id="SSF46955">
    <property type="entry name" value="Putative DNA-binding domain"/>
    <property type="match status" value="1"/>
</dbReference>
<feature type="coiled-coil region" evidence="4">
    <location>
        <begin position="316"/>
        <end position="372"/>
    </location>
</feature>
<dbReference type="InterPro" id="IPR022091">
    <property type="entry name" value="TMF_TATA-bd"/>
</dbReference>
<organism evidence="8 9">
    <name type="scientific">Aphanomyces invadans</name>
    <dbReference type="NCBI Taxonomy" id="157072"/>
    <lineage>
        <taxon>Eukaryota</taxon>
        <taxon>Sar</taxon>
        <taxon>Stramenopiles</taxon>
        <taxon>Oomycota</taxon>
        <taxon>Saprolegniomycetes</taxon>
        <taxon>Saprolegniales</taxon>
        <taxon>Verrucalvaceae</taxon>
        <taxon>Aphanomyces</taxon>
    </lineage>
</organism>
<keyword evidence="2" id="KW-0862">Zinc</keyword>
<feature type="coiled-coil region" evidence="4">
    <location>
        <begin position="215"/>
        <end position="263"/>
    </location>
</feature>
<keyword evidence="3" id="KW-0539">Nucleus</keyword>
<evidence type="ECO:0000256" key="3">
    <source>
        <dbReference type="ARBA" id="ARBA00023242"/>
    </source>
</evidence>
<dbReference type="PANTHER" id="PTHR46515">
    <property type="entry name" value="TATA ELEMENT MODULATORY FACTOR TMF1"/>
    <property type="match status" value="1"/>
</dbReference>
<evidence type="ECO:0000313" key="9">
    <source>
        <dbReference type="Proteomes" id="UP000285060"/>
    </source>
</evidence>
<dbReference type="Gene3D" id="3.90.530.10">
    <property type="entry name" value="XPA C-terminal domain"/>
    <property type="match status" value="1"/>
</dbReference>
<gene>
    <name evidence="8" type="ORF">DYB32_002085</name>
</gene>
<evidence type="ECO:0000256" key="5">
    <source>
        <dbReference type="SAM" id="MobiDB-lite"/>
    </source>
</evidence>
<dbReference type="GO" id="GO:0005794">
    <property type="term" value="C:Golgi apparatus"/>
    <property type="evidence" value="ECO:0007669"/>
    <property type="project" value="TreeGrafter"/>
</dbReference>
<evidence type="ECO:0000256" key="2">
    <source>
        <dbReference type="ARBA" id="ARBA00022833"/>
    </source>
</evidence>
<protein>
    <recommendedName>
        <fullName evidence="10">TATA element modulatory factor 1 TATA binding domain-containing protein</fullName>
    </recommendedName>
</protein>
<name>A0A418B5L5_9STRA</name>
<dbReference type="InterPro" id="IPR037129">
    <property type="entry name" value="XPA_sf"/>
</dbReference>
<feature type="region of interest" description="Disordered" evidence="5">
    <location>
        <begin position="553"/>
        <end position="607"/>
    </location>
</feature>
<comment type="caution">
    <text evidence="8">The sequence shown here is derived from an EMBL/GenBank/DDBJ whole genome shotgun (WGS) entry which is preliminary data.</text>
</comment>
<reference evidence="8 9" key="1">
    <citation type="submission" date="2018-08" db="EMBL/GenBank/DDBJ databases">
        <title>Aphanomyces genome sequencing and annotation.</title>
        <authorList>
            <person name="Minardi D."/>
            <person name="Oidtmann B."/>
            <person name="Van Der Giezen M."/>
            <person name="Studholme D.J."/>
        </authorList>
    </citation>
    <scope>NUCLEOTIDE SEQUENCE [LARGE SCALE GENOMIC DNA]</scope>
    <source>
        <strain evidence="8 9">NJM0002</strain>
    </source>
</reference>
<evidence type="ECO:0000259" key="7">
    <source>
        <dbReference type="Pfam" id="PF12325"/>
    </source>
</evidence>
<dbReference type="EMBL" id="QUSY01000076">
    <property type="protein sequence ID" value="RHY33437.1"/>
    <property type="molecule type" value="Genomic_DNA"/>
</dbReference>
<sequence length="719" mass="80817">MEQMEVPHAMPVQTYCEVCSLDCPCDDVYVKVFSVYVCADCRYGNPAYKLLTKDVAKKTYLLTDSTMETLPCMRKSNPKHEAFAPLRLYLQKMCEATAIQQHGSLENVAVERKRRECIKYEKAVARTKSEVSRLGTYGKRRKDKHSVILFLQKELAHVQAELQKSRDVLCERESQLVSTSAAMAKLHEELEALRSARSTTSPNDASVIYSLQVALADKEMQLTNLLDEGEALSKKQAAFESRLRALRKEKTDIMDENKKLTAALETATAKWETARMHLVTAEEDAKLHAHVLKSLDATDAKLQATEAALIASTQRLTATEALVEQLGAENDALKARTQLAAFEDREALEATIAELQANVAQVEAEASKREDQARVALHAMKQRWQEAVTRMDHMTHSTSDATQPLLRQIQLLQEEQRVLELRRMSFEADMQKKVDNAAREVAMVQAELAVETKNAMDAQTRASVLLGQVTELQGLVQAEKVTVESLHKQLDDSARIRQQLEQQLEVLGDEKRHLATRLRLVQEQHDVHTKQLLHQLEQQTQDAAALRRQLHEATTPTSTPITGTFASAATLPPSAPMPLPQAPILQESPQSGSSCRRMDRTPSSDLNEDMSMIEWNQLLQKVRLRESEASLLKSQLQTVEEARKSASDDVVRLSTQNAALKAAVAELAATKEALAAMEVKQHVLLELLGEKDEQVEELEAEFREFKQMYQNQIDTLTRR</sequence>
<dbReference type="VEuPathDB" id="FungiDB:H310_06082"/>
<feature type="domain" description="XPA C-terminal" evidence="6">
    <location>
        <begin position="48"/>
        <end position="91"/>
    </location>
</feature>
<evidence type="ECO:0000256" key="4">
    <source>
        <dbReference type="SAM" id="Coils"/>
    </source>
</evidence>
<dbReference type="GO" id="GO:0005634">
    <property type="term" value="C:nucleus"/>
    <property type="evidence" value="ECO:0007669"/>
    <property type="project" value="UniProtKB-SubCell"/>
</dbReference>
<evidence type="ECO:0000313" key="8">
    <source>
        <dbReference type="EMBL" id="RHY33437.1"/>
    </source>
</evidence>
<dbReference type="InterPro" id="IPR022656">
    <property type="entry name" value="XPA_C"/>
</dbReference>
<dbReference type="GO" id="GO:0005783">
    <property type="term" value="C:endoplasmic reticulum"/>
    <property type="evidence" value="ECO:0007669"/>
    <property type="project" value="TreeGrafter"/>
</dbReference>
<dbReference type="PANTHER" id="PTHR46515:SF1">
    <property type="entry name" value="TATA ELEMENT MODULATORY FACTOR"/>
    <property type="match status" value="1"/>
</dbReference>
<keyword evidence="9" id="KW-1185">Reference proteome</keyword>
<evidence type="ECO:0000256" key="1">
    <source>
        <dbReference type="ARBA" id="ARBA00004123"/>
    </source>
</evidence>
<dbReference type="Proteomes" id="UP000285060">
    <property type="component" value="Unassembled WGS sequence"/>
</dbReference>
<dbReference type="InterPro" id="IPR009061">
    <property type="entry name" value="DNA-bd_dom_put_sf"/>
</dbReference>
<keyword evidence="4" id="KW-0175">Coiled coil</keyword>
<dbReference type="AlphaFoldDB" id="A0A418B5L5"/>
<evidence type="ECO:0000259" key="6">
    <source>
        <dbReference type="Pfam" id="PF05181"/>
    </source>
</evidence>
<proteinExistence type="predicted"/>
<feature type="coiled-coil region" evidence="4">
    <location>
        <begin position="660"/>
        <end position="715"/>
    </location>
</feature>
<evidence type="ECO:0008006" key="10">
    <source>
        <dbReference type="Google" id="ProtNLM"/>
    </source>
</evidence>
<dbReference type="Pfam" id="PF05181">
    <property type="entry name" value="XPA_C"/>
    <property type="match status" value="1"/>
</dbReference>
<feature type="coiled-coil region" evidence="4">
    <location>
        <begin position="483"/>
        <end position="549"/>
    </location>
</feature>
<feature type="domain" description="TATA element modulatory factor 1 TATA binding" evidence="7">
    <location>
        <begin position="606"/>
        <end position="716"/>
    </location>
</feature>
<comment type="subcellular location">
    <subcellularLocation>
        <location evidence="1">Nucleus</location>
    </subcellularLocation>
</comment>